<evidence type="ECO:0008006" key="5">
    <source>
        <dbReference type="Google" id="ProtNLM"/>
    </source>
</evidence>
<dbReference type="EMBL" id="MJBR01000045">
    <property type="protein sequence ID" value="OEY71666.1"/>
    <property type="molecule type" value="Genomic_DNA"/>
</dbReference>
<dbReference type="Proteomes" id="UP000232533">
    <property type="component" value="Unassembled WGS sequence"/>
</dbReference>
<protein>
    <recommendedName>
        <fullName evidence="5">Glycosyl transferase family 1 domain-containing protein</fullName>
    </recommendedName>
</protein>
<dbReference type="Proteomes" id="UP000176009">
    <property type="component" value="Unassembled WGS sequence"/>
</dbReference>
<organism evidence="2 4">
    <name type="scientific">Salegentibacter salarius</name>
    <dbReference type="NCBI Taxonomy" id="435906"/>
    <lineage>
        <taxon>Bacteria</taxon>
        <taxon>Pseudomonadati</taxon>
        <taxon>Bacteroidota</taxon>
        <taxon>Flavobacteriia</taxon>
        <taxon>Flavobacteriales</taxon>
        <taxon>Flavobacteriaceae</taxon>
        <taxon>Salegentibacter</taxon>
    </lineage>
</organism>
<evidence type="ECO:0000313" key="2">
    <source>
        <dbReference type="EMBL" id="PKD16915.1"/>
    </source>
</evidence>
<name>A0A2N0TQA1_9FLAO</name>
<reference evidence="2 4" key="1">
    <citation type="submission" date="2015-10" db="EMBL/GenBank/DDBJ databases">
        <title>Draft genome sequence of Salegentibacter salinarum KCTC 12975.</title>
        <authorList>
            <person name="Lin W."/>
            <person name="Zheng Q."/>
        </authorList>
    </citation>
    <scope>NUCLEOTIDE SEQUENCE [LARGE SCALE GENOMIC DNA]</scope>
    <source>
        <strain evidence="2 4">KCTC 12974</strain>
    </source>
</reference>
<proteinExistence type="predicted"/>
<evidence type="ECO:0000313" key="4">
    <source>
        <dbReference type="Proteomes" id="UP000232533"/>
    </source>
</evidence>
<evidence type="ECO:0000313" key="1">
    <source>
        <dbReference type="EMBL" id="OEY71666.1"/>
    </source>
</evidence>
<accession>A0A2N0TQA1</accession>
<dbReference type="EMBL" id="LKTR01000045">
    <property type="protein sequence ID" value="PKD16915.1"/>
    <property type="molecule type" value="Genomic_DNA"/>
</dbReference>
<evidence type="ECO:0000313" key="3">
    <source>
        <dbReference type="Proteomes" id="UP000176009"/>
    </source>
</evidence>
<comment type="caution">
    <text evidence="2">The sequence shown here is derived from an EMBL/GenBank/DDBJ whole genome shotgun (WGS) entry which is preliminary data.</text>
</comment>
<dbReference type="RefSeq" id="WP_070055075.1">
    <property type="nucleotide sequence ID" value="NZ_FVZF01000006.1"/>
</dbReference>
<dbReference type="Gene3D" id="3.40.50.2000">
    <property type="entry name" value="Glycogen Phosphorylase B"/>
    <property type="match status" value="2"/>
</dbReference>
<dbReference type="SUPFAM" id="SSF53756">
    <property type="entry name" value="UDP-Glycosyltransferase/glycogen phosphorylase"/>
    <property type="match status" value="1"/>
</dbReference>
<keyword evidence="3" id="KW-1185">Reference proteome</keyword>
<sequence>MKNETKVLILGINQSNFLDPLYSSIAKKNSNLNFSLNSYRQIKNGTAKFNYAKVYNTELIKLSNFSFFKAVMRFSFTKLFWQILLFELSRRSSFSKMKKQIKDFSICKFKVDKYLIPNNFDIYHFHFCIPENLIPIYFLPKEAKIICSFWGSDLLRRTGLSNVFYVSKALKRAKSITTQTVDLSQILLAKYGREFEKKINVVPFILDRSIFDQIDIIKEKKAQINTFKSSYGIDLEKIVIAIGHNGFEENNHLRIIDELEKLPEGLLVNCTFVLHISYGGNSYYHEKLNAKTKESHLNFILIEKFFEVKEMAILRLATDVLIQAPITDALSAAMTEVLYSENTVITGGWLPYDILFRNDINIYSFDFFHQLGPRLSEILKGFEKLKSKNTDNPRKIRKLLLSESITDEWGHLFNDNSKEEV</sequence>
<gene>
    <name evidence="2" type="ORF">APR40_04710</name>
    <name evidence="1" type="ORF">BHS39_04710</name>
</gene>
<reference evidence="1 3" key="2">
    <citation type="submission" date="2016-09" db="EMBL/GenBank/DDBJ databases">
        <title>Genome Sequence of Salegentibacter salarius,Isolated from a Marine Solar Saltern of the Yellow Sea in South Korea.</title>
        <authorList>
            <person name="Zheng Q."/>
            <person name="Liu Y."/>
        </authorList>
    </citation>
    <scope>NUCLEOTIDE SEQUENCE [LARGE SCALE GENOMIC DNA]</scope>
    <source>
        <strain evidence="1 3">KCTC 12974</strain>
    </source>
</reference>
<dbReference type="AlphaFoldDB" id="A0A2N0TQA1"/>
<dbReference type="OrthoDB" id="1778378at2"/>